<gene>
    <name evidence="2" type="ORF">LCGC14_1563670</name>
</gene>
<comment type="caution">
    <text evidence="2">The sequence shown here is derived from an EMBL/GenBank/DDBJ whole genome shotgun (WGS) entry which is preliminary data.</text>
</comment>
<reference evidence="2" key="1">
    <citation type="journal article" date="2015" name="Nature">
        <title>Complex archaea that bridge the gap between prokaryotes and eukaryotes.</title>
        <authorList>
            <person name="Spang A."/>
            <person name="Saw J.H."/>
            <person name="Jorgensen S.L."/>
            <person name="Zaremba-Niedzwiedzka K."/>
            <person name="Martijn J."/>
            <person name="Lind A.E."/>
            <person name="van Eijk R."/>
            <person name="Schleper C."/>
            <person name="Guy L."/>
            <person name="Ettema T.J."/>
        </authorList>
    </citation>
    <scope>NUCLEOTIDE SEQUENCE</scope>
</reference>
<dbReference type="GO" id="GO:0003677">
    <property type="term" value="F:DNA binding"/>
    <property type="evidence" value="ECO:0007669"/>
    <property type="project" value="InterPro"/>
</dbReference>
<dbReference type="AlphaFoldDB" id="A0A0F9ILR0"/>
<feature type="domain" description="HTH merR-type" evidence="1">
    <location>
        <begin position="7"/>
        <end position="72"/>
    </location>
</feature>
<dbReference type="EMBL" id="LAZR01012106">
    <property type="protein sequence ID" value="KKM40597.1"/>
    <property type="molecule type" value="Genomic_DNA"/>
</dbReference>
<proteinExistence type="predicted"/>
<sequence>MKASELTLGQIAEMLDQPQHRLVHLCEKGVVEPVKDAKGRGTVRRFDLDNVYCLAVALELQRWGLQVVLIRRFVGMLLFLGQHYRKKSGEDTDLIRMFADQEKECCVTWFLPSKLLFDTTDGRMSVDLTEENIPLKSKRQFGWPAESGSGLMLNLTRIAGDLRDRIG</sequence>
<accession>A0A0F9ILR0</accession>
<evidence type="ECO:0000259" key="1">
    <source>
        <dbReference type="Pfam" id="PF13411"/>
    </source>
</evidence>
<protein>
    <recommendedName>
        <fullName evidence="1">HTH merR-type domain-containing protein</fullName>
    </recommendedName>
</protein>
<organism evidence="2">
    <name type="scientific">marine sediment metagenome</name>
    <dbReference type="NCBI Taxonomy" id="412755"/>
    <lineage>
        <taxon>unclassified sequences</taxon>
        <taxon>metagenomes</taxon>
        <taxon>ecological metagenomes</taxon>
    </lineage>
</organism>
<dbReference type="InterPro" id="IPR000551">
    <property type="entry name" value="MerR-type_HTH_dom"/>
</dbReference>
<dbReference type="Pfam" id="PF13411">
    <property type="entry name" value="MerR_1"/>
    <property type="match status" value="1"/>
</dbReference>
<name>A0A0F9ILR0_9ZZZZ</name>
<dbReference type="GO" id="GO:0006355">
    <property type="term" value="P:regulation of DNA-templated transcription"/>
    <property type="evidence" value="ECO:0007669"/>
    <property type="project" value="InterPro"/>
</dbReference>
<evidence type="ECO:0000313" key="2">
    <source>
        <dbReference type="EMBL" id="KKM40597.1"/>
    </source>
</evidence>
<dbReference type="Gene3D" id="1.10.1660.10">
    <property type="match status" value="1"/>
</dbReference>